<name>G8TSJ7_SULAD</name>
<dbReference type="EMBL" id="CP003179">
    <property type="protein sequence ID" value="AEW06689.1"/>
    <property type="molecule type" value="Genomic_DNA"/>
</dbReference>
<organism evidence="1 2">
    <name type="scientific">Sulfobacillus acidophilus (strain ATCC 700253 / DSM 10332 / NAL)</name>
    <dbReference type="NCBI Taxonomy" id="679936"/>
    <lineage>
        <taxon>Bacteria</taxon>
        <taxon>Bacillati</taxon>
        <taxon>Bacillota</taxon>
        <taxon>Clostridia</taxon>
        <taxon>Eubacteriales</taxon>
        <taxon>Clostridiales Family XVII. Incertae Sedis</taxon>
        <taxon>Sulfobacillus</taxon>
    </lineage>
</organism>
<protein>
    <submittedName>
        <fullName evidence="1">Uncharacterized protein</fullName>
    </submittedName>
</protein>
<accession>G8TSJ7</accession>
<keyword evidence="2" id="KW-1185">Reference proteome</keyword>
<gene>
    <name evidence="1" type="ordered locus">Sulac_3243</name>
</gene>
<reference evidence="1 2" key="2">
    <citation type="journal article" date="2012" name="Stand. Genomic Sci.">
        <title>Complete genome sequence of the moderately thermophilic mineral-sulfide-oxidizing firmicute Sulfobacillus acidophilus type strain (NAL(T)).</title>
        <authorList>
            <person name="Anderson I."/>
            <person name="Chertkov O."/>
            <person name="Chen A."/>
            <person name="Saunders E."/>
            <person name="Lapidus A."/>
            <person name="Nolan M."/>
            <person name="Lucas S."/>
            <person name="Hammon N."/>
            <person name="Deshpande S."/>
            <person name="Cheng J.F."/>
            <person name="Han C."/>
            <person name="Tapia R."/>
            <person name="Goodwin L.A."/>
            <person name="Pitluck S."/>
            <person name="Liolios K."/>
            <person name="Pagani I."/>
            <person name="Ivanova N."/>
            <person name="Mikhailova N."/>
            <person name="Pati A."/>
            <person name="Palaniappan K."/>
            <person name="Land M."/>
            <person name="Pan C."/>
            <person name="Rohde M."/>
            <person name="Pukall R."/>
            <person name="Goker M."/>
            <person name="Detter J.C."/>
            <person name="Woyke T."/>
            <person name="Bristow J."/>
            <person name="Eisen J.A."/>
            <person name="Markowitz V."/>
            <person name="Hugenholtz P."/>
            <person name="Kyrpides N.C."/>
            <person name="Klenk H.P."/>
            <person name="Mavromatis K."/>
        </authorList>
    </citation>
    <scope>NUCLEOTIDE SEQUENCE [LARGE SCALE GENOMIC DNA]</scope>
    <source>
        <strain evidence="2">ATCC 700253 / DSM 10332 / NAL</strain>
    </source>
</reference>
<evidence type="ECO:0000313" key="1">
    <source>
        <dbReference type="EMBL" id="AEW06689.1"/>
    </source>
</evidence>
<dbReference type="KEGG" id="sap:Sulac_3243"/>
<proteinExistence type="predicted"/>
<sequence>MDGIHSSKAIFYGTQPTLCVFLLVKPFPHHVKPFVLPFLFRLPHLIHRYAPPGNPLSLIVETGTPIVAWMTVKGLYFILNRNICRVNDSR</sequence>
<reference evidence="2" key="1">
    <citation type="submission" date="2011-12" db="EMBL/GenBank/DDBJ databases">
        <title>The complete genome of chromosome of Sulfobacillus acidophilus DSM 10332.</title>
        <authorList>
            <person name="Lucas S."/>
            <person name="Han J."/>
            <person name="Lapidus A."/>
            <person name="Bruce D."/>
            <person name="Goodwin L."/>
            <person name="Pitluck S."/>
            <person name="Peters L."/>
            <person name="Kyrpides N."/>
            <person name="Mavromatis K."/>
            <person name="Ivanova N."/>
            <person name="Mikhailova N."/>
            <person name="Chertkov O."/>
            <person name="Saunders E."/>
            <person name="Detter J.C."/>
            <person name="Tapia R."/>
            <person name="Han C."/>
            <person name="Land M."/>
            <person name="Hauser L."/>
            <person name="Markowitz V."/>
            <person name="Cheng J.-F."/>
            <person name="Hugenholtz P."/>
            <person name="Woyke T."/>
            <person name="Wu D."/>
            <person name="Pukall R."/>
            <person name="Gehrich-Schroeter G."/>
            <person name="Schneider S."/>
            <person name="Klenk H.-P."/>
            <person name="Eisen J.A."/>
        </authorList>
    </citation>
    <scope>NUCLEOTIDE SEQUENCE [LARGE SCALE GENOMIC DNA]</scope>
    <source>
        <strain evidence="2">ATCC 700253 / DSM 10332 / NAL</strain>
    </source>
</reference>
<dbReference type="HOGENOM" id="CLU_2439654_0_0_9"/>
<dbReference type="AlphaFoldDB" id="G8TSJ7"/>
<dbReference type="Proteomes" id="UP000005439">
    <property type="component" value="Chromosome"/>
</dbReference>
<evidence type="ECO:0000313" key="2">
    <source>
        <dbReference type="Proteomes" id="UP000005439"/>
    </source>
</evidence>